<keyword evidence="2" id="KW-0732">Signal</keyword>
<reference evidence="3" key="1">
    <citation type="submission" date="2019-09" db="EMBL/GenBank/DDBJ databases">
        <authorList>
            <person name="Cremers G."/>
        </authorList>
    </citation>
    <scope>NUCLEOTIDE SEQUENCE [LARGE SCALE GENOMIC DNA]</scope>
    <source>
        <strain evidence="3">3B</strain>
    </source>
</reference>
<name>A0A5E6M6R8_9BACT</name>
<feature type="chain" id="PRO_5023077379" description="Oxygen tolerance" evidence="2">
    <location>
        <begin position="27"/>
        <end position="507"/>
    </location>
</feature>
<comment type="caution">
    <text evidence="3">The sequence shown here is derived from an EMBL/GenBank/DDBJ whole genome shotgun (WGS) entry which is preliminary data.</text>
</comment>
<dbReference type="RefSeq" id="WP_142524583.1">
    <property type="nucleotide sequence ID" value="NZ_CABFUZ020000082.1"/>
</dbReference>
<gene>
    <name evidence="3" type="ORF">MAMC_00481</name>
</gene>
<evidence type="ECO:0000313" key="3">
    <source>
        <dbReference type="EMBL" id="VVM05249.1"/>
    </source>
</evidence>
<evidence type="ECO:0000256" key="2">
    <source>
        <dbReference type="SAM" id="SignalP"/>
    </source>
</evidence>
<feature type="signal peptide" evidence="2">
    <location>
        <begin position="1"/>
        <end position="26"/>
    </location>
</feature>
<keyword evidence="1" id="KW-1133">Transmembrane helix</keyword>
<dbReference type="OrthoDB" id="9818977at2"/>
<dbReference type="Proteomes" id="UP000381693">
    <property type="component" value="Unassembled WGS sequence"/>
</dbReference>
<accession>A0A5E6M6R8</accession>
<dbReference type="AlphaFoldDB" id="A0A5E6M6R8"/>
<protein>
    <recommendedName>
        <fullName evidence="5">Oxygen tolerance</fullName>
    </recommendedName>
</protein>
<evidence type="ECO:0000256" key="1">
    <source>
        <dbReference type="SAM" id="Phobius"/>
    </source>
</evidence>
<keyword evidence="1" id="KW-0472">Membrane</keyword>
<dbReference type="EMBL" id="CABFUZ020000082">
    <property type="protein sequence ID" value="VVM05249.1"/>
    <property type="molecule type" value="Genomic_DNA"/>
</dbReference>
<evidence type="ECO:0008006" key="5">
    <source>
        <dbReference type="Google" id="ProtNLM"/>
    </source>
</evidence>
<feature type="transmembrane region" description="Helical" evidence="1">
    <location>
        <begin position="377"/>
        <end position="398"/>
    </location>
</feature>
<evidence type="ECO:0000313" key="4">
    <source>
        <dbReference type="Proteomes" id="UP000381693"/>
    </source>
</evidence>
<sequence>MKAAGKGAFGLAVWIAVSALPFLGNAASEDGGKNETLFFFDREMHFCAARPLPRLYVEIRRVLPVGSREWTEACKAALGELWSEKIEPYGAGLLVTLSGNPRPEEVVATAAALRNRDSVRFAYPLVETAAGPCVPLPRVEFSFDPRLSLQERDQICRTVEENLHDLFGSGWTGRVDKSGEGKGIVLGVPDPFLVARRLALSQAKGIRWALPSLETLRNPVEMTAALVRPGGEEAQSMAVLLGNRIELRLTVRVGPTAQIDRDAPLRSLSELAIRSTRGDALLPAFLERGEPREEIRGERREIRLPLRFYHTGEFRIELGSIPYREGDRPIRSTQSPALTLRVVGLAGEAVTLHPLKWFAGWSGQTRPVRGKEQGGPWLLLGLGLLLVTAGGWLAWTSWTEDRIRGRSSESGPAKVSEAAEWVRRARERWEQEEDLASVRKLAWRLLEKSRAGEASASSREICLSLLKESEAVFADGTCEESFETPGRNEVTNLLRLLEREVREEAKR</sequence>
<proteinExistence type="predicted"/>
<organism evidence="3 4">
    <name type="scientific">Methylacidimicrobium cyclopophantes</name>
    <dbReference type="NCBI Taxonomy" id="1041766"/>
    <lineage>
        <taxon>Bacteria</taxon>
        <taxon>Pseudomonadati</taxon>
        <taxon>Verrucomicrobiota</taxon>
        <taxon>Methylacidimicrobium</taxon>
    </lineage>
</organism>
<keyword evidence="1" id="KW-0812">Transmembrane</keyword>
<keyword evidence="4" id="KW-1185">Reference proteome</keyword>